<dbReference type="InterPro" id="IPR027417">
    <property type="entry name" value="P-loop_NTPase"/>
</dbReference>
<dbReference type="EMBL" id="PQGG01000038">
    <property type="protein sequence ID" value="POP51541.1"/>
    <property type="molecule type" value="Genomic_DNA"/>
</dbReference>
<feature type="domain" description="CobQ/CobB/MinD/ParA nucleotide binding" evidence="1">
    <location>
        <begin position="4"/>
        <end position="180"/>
    </location>
</feature>
<name>A0A2S4HCX5_9GAMM</name>
<dbReference type="Gene3D" id="3.40.50.300">
    <property type="entry name" value="P-loop containing nucleotide triphosphate hydrolases"/>
    <property type="match status" value="1"/>
</dbReference>
<dbReference type="InterPro" id="IPR002586">
    <property type="entry name" value="CobQ/CobB/MinD/ParA_Nub-bd_dom"/>
</dbReference>
<dbReference type="Pfam" id="PF01656">
    <property type="entry name" value="CbiA"/>
    <property type="match status" value="1"/>
</dbReference>
<gene>
    <name evidence="2" type="ORF">C0068_16525</name>
</gene>
<proteinExistence type="predicted"/>
<reference evidence="2" key="1">
    <citation type="submission" date="2018-01" db="EMBL/GenBank/DDBJ databases">
        <authorList>
            <person name="Yu X.-D."/>
        </authorList>
    </citation>
    <scope>NUCLEOTIDE SEQUENCE</scope>
    <source>
        <strain evidence="2">ZX-21</strain>
    </source>
</reference>
<comment type="caution">
    <text evidence="2">The sequence shown here is derived from an EMBL/GenBank/DDBJ whole genome shotgun (WGS) entry which is preliminary data.</text>
</comment>
<dbReference type="CDD" id="cd02042">
    <property type="entry name" value="ParAB_family"/>
    <property type="match status" value="1"/>
</dbReference>
<dbReference type="SUPFAM" id="SSF52540">
    <property type="entry name" value="P-loop containing nucleoside triphosphate hydrolases"/>
    <property type="match status" value="1"/>
</dbReference>
<accession>A0A2S4HCX5</accession>
<protein>
    <submittedName>
        <fullName evidence="2">ATPase</fullName>
    </submittedName>
</protein>
<dbReference type="AlphaFoldDB" id="A0A2S4HCX5"/>
<dbReference type="RefSeq" id="WP_103685583.1">
    <property type="nucleotide sequence ID" value="NZ_PQGG01000038.1"/>
</dbReference>
<dbReference type="Proteomes" id="UP000237222">
    <property type="component" value="Unassembled WGS sequence"/>
</dbReference>
<sequence>MKTIAISSQKGGSGKSTVTIHLAVAAANSGMDVLVADLDPHSQTAAEWASEREIDTPLVVKANTQDIVQLTAQAKDEGFDLLIFDCPPYVDDVVKVATEVADYTLIPAQPRFADIRTLPRVINNVAPPFAVVLNACQVGLNGQESSKTREARMLLEDAGIFVAPLHITRREAFADALNGGTAVYEFEPGGKAAKEIDRLWSWLQEVWNG</sequence>
<evidence type="ECO:0000313" key="2">
    <source>
        <dbReference type="EMBL" id="POP51541.1"/>
    </source>
</evidence>
<dbReference type="PANTHER" id="PTHR13696">
    <property type="entry name" value="P-LOOP CONTAINING NUCLEOSIDE TRIPHOSPHATE HYDROLASE"/>
    <property type="match status" value="1"/>
</dbReference>
<organism evidence="2 3">
    <name type="scientific">Zhongshania marina</name>
    <dbReference type="NCBI Taxonomy" id="2304603"/>
    <lineage>
        <taxon>Bacteria</taxon>
        <taxon>Pseudomonadati</taxon>
        <taxon>Pseudomonadota</taxon>
        <taxon>Gammaproteobacteria</taxon>
        <taxon>Cellvibrionales</taxon>
        <taxon>Spongiibacteraceae</taxon>
        <taxon>Zhongshania</taxon>
    </lineage>
</organism>
<dbReference type="InterPro" id="IPR050678">
    <property type="entry name" value="DNA_Partitioning_ATPase"/>
</dbReference>
<dbReference type="OrthoDB" id="69313at2"/>
<evidence type="ECO:0000259" key="1">
    <source>
        <dbReference type="Pfam" id="PF01656"/>
    </source>
</evidence>
<dbReference type="PANTHER" id="PTHR13696:SF96">
    <property type="entry name" value="COBQ_COBB_MIND_PARA NUCLEOTIDE BINDING DOMAIN-CONTAINING PROTEIN"/>
    <property type="match status" value="1"/>
</dbReference>
<evidence type="ECO:0000313" key="3">
    <source>
        <dbReference type="Proteomes" id="UP000237222"/>
    </source>
</evidence>
<dbReference type="PIRSF" id="PIRSF009320">
    <property type="entry name" value="Nuc_binding_HP_1000"/>
    <property type="match status" value="1"/>
</dbReference>